<evidence type="ECO:0000313" key="3">
    <source>
        <dbReference type="Proteomes" id="UP000485058"/>
    </source>
</evidence>
<proteinExistence type="predicted"/>
<evidence type="ECO:0000313" key="2">
    <source>
        <dbReference type="EMBL" id="GFH09079.1"/>
    </source>
</evidence>
<dbReference type="AlphaFoldDB" id="A0A699YS24"/>
<protein>
    <submittedName>
        <fullName evidence="2">Uncharacterized protein</fullName>
    </submittedName>
</protein>
<comment type="caution">
    <text evidence="2">The sequence shown here is derived from an EMBL/GenBank/DDBJ whole genome shotgun (WGS) entry which is preliminary data.</text>
</comment>
<keyword evidence="1" id="KW-0175">Coiled coil</keyword>
<name>A0A699YS24_HAELA</name>
<feature type="non-terminal residue" evidence="2">
    <location>
        <position position="1"/>
    </location>
</feature>
<organism evidence="2 3">
    <name type="scientific">Haematococcus lacustris</name>
    <name type="common">Green alga</name>
    <name type="synonym">Haematococcus pluvialis</name>
    <dbReference type="NCBI Taxonomy" id="44745"/>
    <lineage>
        <taxon>Eukaryota</taxon>
        <taxon>Viridiplantae</taxon>
        <taxon>Chlorophyta</taxon>
        <taxon>core chlorophytes</taxon>
        <taxon>Chlorophyceae</taxon>
        <taxon>CS clade</taxon>
        <taxon>Chlamydomonadales</taxon>
        <taxon>Haematococcaceae</taxon>
        <taxon>Haematococcus</taxon>
    </lineage>
</organism>
<gene>
    <name evidence="2" type="ORF">HaLaN_04158</name>
</gene>
<sequence length="71" mass="7904">SSSLASLLQLQNQVEALQLAVSQADSRRRVAEVEELEAELEAAQRQSARCKARLSGAQEERLRRTYASCSR</sequence>
<evidence type="ECO:0000256" key="1">
    <source>
        <dbReference type="SAM" id="Coils"/>
    </source>
</evidence>
<dbReference type="Proteomes" id="UP000485058">
    <property type="component" value="Unassembled WGS sequence"/>
</dbReference>
<reference evidence="2 3" key="1">
    <citation type="submission" date="2020-02" db="EMBL/GenBank/DDBJ databases">
        <title>Draft genome sequence of Haematococcus lacustris strain NIES-144.</title>
        <authorList>
            <person name="Morimoto D."/>
            <person name="Nakagawa S."/>
            <person name="Yoshida T."/>
            <person name="Sawayama S."/>
        </authorList>
    </citation>
    <scope>NUCLEOTIDE SEQUENCE [LARGE SCALE GENOMIC DNA]</scope>
    <source>
        <strain evidence="2 3">NIES-144</strain>
    </source>
</reference>
<accession>A0A699YS24</accession>
<keyword evidence="3" id="KW-1185">Reference proteome</keyword>
<dbReference type="EMBL" id="BLLF01000207">
    <property type="protein sequence ID" value="GFH09079.1"/>
    <property type="molecule type" value="Genomic_DNA"/>
</dbReference>
<feature type="coiled-coil region" evidence="1">
    <location>
        <begin position="7"/>
        <end position="60"/>
    </location>
</feature>